<evidence type="ECO:0000313" key="3">
    <source>
        <dbReference type="Proteomes" id="UP001139887"/>
    </source>
</evidence>
<reference evidence="2" key="1">
    <citation type="submission" date="2022-07" db="EMBL/GenBank/DDBJ databases">
        <title>Phylogenomic reconstructions and comparative analyses of Kickxellomycotina fungi.</title>
        <authorList>
            <person name="Reynolds N.K."/>
            <person name="Stajich J.E."/>
            <person name="Barry K."/>
            <person name="Grigoriev I.V."/>
            <person name="Crous P."/>
            <person name="Smith M.E."/>
        </authorList>
    </citation>
    <scope>NUCLEOTIDE SEQUENCE</scope>
    <source>
        <strain evidence="2">NRRL 1566</strain>
    </source>
</reference>
<feature type="region of interest" description="Disordered" evidence="1">
    <location>
        <begin position="436"/>
        <end position="482"/>
    </location>
</feature>
<feature type="region of interest" description="Disordered" evidence="1">
    <location>
        <begin position="54"/>
        <end position="75"/>
    </location>
</feature>
<feature type="compositionally biased region" description="Polar residues" evidence="1">
    <location>
        <begin position="61"/>
        <end position="72"/>
    </location>
</feature>
<evidence type="ECO:0000313" key="2">
    <source>
        <dbReference type="EMBL" id="KAJ2849792.1"/>
    </source>
</evidence>
<sequence length="482" mass="50624">MNATDIMQKPLSPASPSPSQSPMIRFRHSCEHCSGTRPVCDHCSRRNIPCIYKPQAKNPRRSNTAAQQSSPSFGLKASYKKRYPNTSIQPISIPAANSFNQLNSSYLQPVQLNDVRHASAPLHAASPLMSAGSGSMAGPNDLQQNSQTGGLQLRPASAIPPHLSSHSSLASSFNSNSNSNMMQLSPFSTSFGCSLPSDMGSSTPGCSDTAGSFSSIGSFYNQNESINNAAAAAAYDLWNCQGLGFENTPDISISGMFTPEAAATANSAVASNSADMMSTGFSGADASMQPPYRLVSPQDIHMQTAAAPQTAPAKSLSFGAHDAAASGLTSSQSPAPTKSQHKRSMTNESANSISNIPLIEQSAIEESINFSADPSSLFGLYTQQPMSFSMPSFSAASSIAMTSGMGSSDNNNSNPLLKSDETAAYMDFLVSYGISSPSQMHGQQQTQPMHSKQNSSGQKVAPELTVYQNSPESKSTTGKSNS</sequence>
<proteinExistence type="predicted"/>
<name>A0A9W8I7D4_9FUNG</name>
<feature type="compositionally biased region" description="Low complexity" evidence="1">
    <location>
        <begin position="10"/>
        <end position="22"/>
    </location>
</feature>
<accession>A0A9W8I7D4</accession>
<dbReference type="Proteomes" id="UP001139887">
    <property type="component" value="Unassembled WGS sequence"/>
</dbReference>
<feature type="compositionally biased region" description="Polar residues" evidence="1">
    <location>
        <begin position="466"/>
        <end position="482"/>
    </location>
</feature>
<feature type="region of interest" description="Disordered" evidence="1">
    <location>
        <begin position="323"/>
        <end position="353"/>
    </location>
</feature>
<dbReference type="GO" id="GO:0008270">
    <property type="term" value="F:zinc ion binding"/>
    <property type="evidence" value="ECO:0007669"/>
    <property type="project" value="InterPro"/>
</dbReference>
<organism evidence="2 3">
    <name type="scientific">Coemansia brasiliensis</name>
    <dbReference type="NCBI Taxonomy" id="2650707"/>
    <lineage>
        <taxon>Eukaryota</taxon>
        <taxon>Fungi</taxon>
        <taxon>Fungi incertae sedis</taxon>
        <taxon>Zoopagomycota</taxon>
        <taxon>Kickxellomycotina</taxon>
        <taxon>Kickxellomycetes</taxon>
        <taxon>Kickxellales</taxon>
        <taxon>Kickxellaceae</taxon>
        <taxon>Coemansia</taxon>
    </lineage>
</organism>
<dbReference type="CDD" id="cd00067">
    <property type="entry name" value="GAL4"/>
    <property type="match status" value="1"/>
</dbReference>
<feature type="region of interest" description="Disordered" evidence="1">
    <location>
        <begin position="1"/>
        <end position="23"/>
    </location>
</feature>
<evidence type="ECO:0000256" key="1">
    <source>
        <dbReference type="SAM" id="MobiDB-lite"/>
    </source>
</evidence>
<dbReference type="AlphaFoldDB" id="A0A9W8I7D4"/>
<comment type="caution">
    <text evidence="2">The sequence shown here is derived from an EMBL/GenBank/DDBJ whole genome shotgun (WGS) entry which is preliminary data.</text>
</comment>
<feature type="compositionally biased region" description="Polar residues" evidence="1">
    <location>
        <begin position="436"/>
        <end position="458"/>
    </location>
</feature>
<dbReference type="EMBL" id="JANBUW010000058">
    <property type="protein sequence ID" value="KAJ2849792.1"/>
    <property type="molecule type" value="Genomic_DNA"/>
</dbReference>
<gene>
    <name evidence="2" type="ORF">IWW36_002377</name>
</gene>
<evidence type="ECO:0008006" key="4">
    <source>
        <dbReference type="Google" id="ProtNLM"/>
    </source>
</evidence>
<feature type="compositionally biased region" description="Polar residues" evidence="1">
    <location>
        <begin position="327"/>
        <end position="338"/>
    </location>
</feature>
<keyword evidence="3" id="KW-1185">Reference proteome</keyword>
<dbReference type="InterPro" id="IPR001138">
    <property type="entry name" value="Zn2Cys6_DnaBD"/>
</dbReference>
<protein>
    <recommendedName>
        <fullName evidence="4">Zn(2)-C6 fungal-type domain-containing protein</fullName>
    </recommendedName>
</protein>
<dbReference type="GO" id="GO:0000981">
    <property type="term" value="F:DNA-binding transcription factor activity, RNA polymerase II-specific"/>
    <property type="evidence" value="ECO:0007669"/>
    <property type="project" value="InterPro"/>
</dbReference>
<dbReference type="OrthoDB" id="2123952at2759"/>